<accession>A0ABS4VE68</accession>
<dbReference type="PANTHER" id="PTHR33407:SF9">
    <property type="entry name" value="PECTATE LYASE F-RELATED"/>
    <property type="match status" value="1"/>
</dbReference>
<organism evidence="11 12">
    <name type="scientific">Streptomyces clavifer</name>
    <dbReference type="NCBI Taxonomy" id="68188"/>
    <lineage>
        <taxon>Bacteria</taxon>
        <taxon>Bacillati</taxon>
        <taxon>Actinomycetota</taxon>
        <taxon>Actinomycetes</taxon>
        <taxon>Kitasatosporales</taxon>
        <taxon>Streptomycetaceae</taxon>
        <taxon>Streptomyces</taxon>
    </lineage>
</organism>
<dbReference type="InterPro" id="IPR006311">
    <property type="entry name" value="TAT_signal"/>
</dbReference>
<evidence type="ECO:0000313" key="11">
    <source>
        <dbReference type="EMBL" id="MBP2362063.1"/>
    </source>
</evidence>
<comment type="cofactor">
    <cofactor evidence="2 10">
        <name>Ca(2+)</name>
        <dbReference type="ChEBI" id="CHEBI:29108"/>
    </cofactor>
</comment>
<gene>
    <name evidence="11" type="ORF">JOF59_004463</name>
</gene>
<dbReference type="Gene3D" id="2.160.20.10">
    <property type="entry name" value="Single-stranded right-handed beta-helix, Pectin lyase-like"/>
    <property type="match status" value="1"/>
</dbReference>
<dbReference type="Pfam" id="PF03211">
    <property type="entry name" value="Pectate_lyase"/>
    <property type="match status" value="1"/>
</dbReference>
<evidence type="ECO:0000256" key="4">
    <source>
        <dbReference type="ARBA" id="ARBA00006463"/>
    </source>
</evidence>
<evidence type="ECO:0000256" key="5">
    <source>
        <dbReference type="ARBA" id="ARBA00012272"/>
    </source>
</evidence>
<dbReference type="InterPro" id="IPR011050">
    <property type="entry name" value="Pectin_lyase_fold/virulence"/>
</dbReference>
<feature type="chain" id="PRO_5044993400" description="Pectate lyase" evidence="10">
    <location>
        <begin position="37"/>
        <end position="280"/>
    </location>
</feature>
<name>A0ABS4VE68_9ACTN</name>
<dbReference type="Proteomes" id="UP001519311">
    <property type="component" value="Unassembled WGS sequence"/>
</dbReference>
<evidence type="ECO:0000313" key="12">
    <source>
        <dbReference type="Proteomes" id="UP001519311"/>
    </source>
</evidence>
<keyword evidence="12" id="KW-1185">Reference proteome</keyword>
<comment type="caution">
    <text evidence="11">The sequence shown here is derived from an EMBL/GenBank/DDBJ whole genome shotgun (WGS) entry which is preliminary data.</text>
</comment>
<proteinExistence type="inferred from homology"/>
<feature type="signal peptide" evidence="10">
    <location>
        <begin position="1"/>
        <end position="36"/>
    </location>
</feature>
<evidence type="ECO:0000256" key="3">
    <source>
        <dbReference type="ARBA" id="ARBA00004613"/>
    </source>
</evidence>
<dbReference type="EC" id="4.2.2.2" evidence="5 10"/>
<reference evidence="11 12" key="1">
    <citation type="submission" date="2021-03" db="EMBL/GenBank/DDBJ databases">
        <title>Sequencing the genomes of 1000 actinobacteria strains.</title>
        <authorList>
            <person name="Klenk H.-P."/>
        </authorList>
    </citation>
    <scope>NUCLEOTIDE SEQUENCE [LARGE SCALE GENOMIC DNA]</scope>
    <source>
        <strain evidence="11 12">DSM 40843</strain>
    </source>
</reference>
<dbReference type="PROSITE" id="PS51318">
    <property type="entry name" value="TAT"/>
    <property type="match status" value="1"/>
</dbReference>
<dbReference type="InterPro" id="IPR012334">
    <property type="entry name" value="Pectin_lyas_fold"/>
</dbReference>
<evidence type="ECO:0000256" key="2">
    <source>
        <dbReference type="ARBA" id="ARBA00001913"/>
    </source>
</evidence>
<comment type="catalytic activity">
    <reaction evidence="1 10">
        <text>Eliminative cleavage of (1-&gt;4)-alpha-D-galacturonan to give oligosaccharides with 4-deoxy-alpha-D-galact-4-enuronosyl groups at their non-reducing ends.</text>
        <dbReference type="EC" id="4.2.2.2"/>
    </reaction>
</comment>
<dbReference type="RefSeq" id="WP_056783501.1">
    <property type="nucleotide sequence ID" value="NZ_BMWJ01000009.1"/>
</dbReference>
<dbReference type="PANTHER" id="PTHR33407">
    <property type="entry name" value="PECTATE LYASE F-RELATED"/>
    <property type="match status" value="1"/>
</dbReference>
<dbReference type="EMBL" id="JAGINS010000001">
    <property type="protein sequence ID" value="MBP2362063.1"/>
    <property type="molecule type" value="Genomic_DNA"/>
</dbReference>
<dbReference type="InterPro" id="IPR004898">
    <property type="entry name" value="Pectate_lyase_PlyH/PlyE-like"/>
</dbReference>
<comment type="similarity">
    <text evidence="4 10">Belongs to the polysaccharide lyase 3 family.</text>
</comment>
<evidence type="ECO:0000256" key="1">
    <source>
        <dbReference type="ARBA" id="ARBA00000695"/>
    </source>
</evidence>
<comment type="subcellular location">
    <subcellularLocation>
        <location evidence="3 10">Secreted</location>
    </subcellularLocation>
</comment>
<dbReference type="SUPFAM" id="SSF51126">
    <property type="entry name" value="Pectin lyase-like"/>
    <property type="match status" value="1"/>
</dbReference>
<dbReference type="GeneID" id="97341811"/>
<evidence type="ECO:0000256" key="7">
    <source>
        <dbReference type="ARBA" id="ARBA00022729"/>
    </source>
</evidence>
<keyword evidence="8 10" id="KW-0106">Calcium</keyword>
<keyword evidence="9 10" id="KW-0456">Lyase</keyword>
<evidence type="ECO:0000256" key="8">
    <source>
        <dbReference type="ARBA" id="ARBA00022837"/>
    </source>
</evidence>
<evidence type="ECO:0000256" key="10">
    <source>
        <dbReference type="RuleBase" id="RU367009"/>
    </source>
</evidence>
<protein>
    <recommendedName>
        <fullName evidence="5 10">Pectate lyase</fullName>
        <ecNumber evidence="5 10">4.2.2.2</ecNumber>
    </recommendedName>
</protein>
<keyword evidence="7 10" id="KW-0732">Signal</keyword>
<sequence length="280" mass="29159">MTERAALRPSHRRRPGRRRMAAALTAALGLTGAALATNVMLQPAGAAAAAVPAWPTAKGSQAVSSTIEVSGTYDGGLKRFYGSGDLGDGGQDEGQDPIFKLKDGATLKNVVLGSPAADGIHCSGSCTLQNVWWEDVGEDAASFKGTSTGSVYTVYGGGARKASDKVFQFNGAGKLVITKFQVSDFGKLVRSCGNCSKQYKREIIVNDVDVTAPGKSLVGINTNYGDTAALRSVRIHGDSSKKIKPCVRYTGNSTGAEPKETGSGPDGTYCRYTASDLSYG</sequence>
<comment type="function">
    <text evidence="10">Catalyzes the depolymerization of both polygalacturonate and pectins of methyl esterification degree from 22 to 89%, with an endo mode of action. In contrast to the majority of pectate lyases, displays high activity on highly methylated pectins.</text>
</comment>
<evidence type="ECO:0000256" key="6">
    <source>
        <dbReference type="ARBA" id="ARBA00022525"/>
    </source>
</evidence>
<keyword evidence="6 10" id="KW-0964">Secreted</keyword>
<evidence type="ECO:0000256" key="9">
    <source>
        <dbReference type="ARBA" id="ARBA00023239"/>
    </source>
</evidence>